<dbReference type="EMBL" id="CAJVPS010009346">
    <property type="protein sequence ID" value="CAG8649465.1"/>
    <property type="molecule type" value="Genomic_DNA"/>
</dbReference>
<protein>
    <submittedName>
        <fullName evidence="3">3936_t:CDS:1</fullName>
    </submittedName>
</protein>
<dbReference type="PANTHER" id="PTHR34786">
    <property type="entry name" value="OS09G0504900 PROTEIN"/>
    <property type="match status" value="1"/>
</dbReference>
<feature type="compositionally biased region" description="Basic residues" evidence="1">
    <location>
        <begin position="354"/>
        <end position="363"/>
    </location>
</feature>
<evidence type="ECO:0000259" key="2">
    <source>
        <dbReference type="Pfam" id="PF14780"/>
    </source>
</evidence>
<name>A0A9N9DQP8_9GLOM</name>
<dbReference type="OrthoDB" id="114080at2759"/>
<feature type="region of interest" description="Disordered" evidence="1">
    <location>
        <begin position="393"/>
        <end position="433"/>
    </location>
</feature>
<proteinExistence type="predicted"/>
<dbReference type="Proteomes" id="UP000789508">
    <property type="component" value="Unassembled WGS sequence"/>
</dbReference>
<feature type="compositionally biased region" description="Basic and acidic residues" evidence="1">
    <location>
        <begin position="410"/>
        <end position="421"/>
    </location>
</feature>
<reference evidence="3" key="1">
    <citation type="submission" date="2021-06" db="EMBL/GenBank/DDBJ databases">
        <authorList>
            <person name="Kallberg Y."/>
            <person name="Tangrot J."/>
            <person name="Rosling A."/>
        </authorList>
    </citation>
    <scope>NUCLEOTIDE SEQUENCE</scope>
    <source>
        <strain evidence="3">FL130A</strain>
    </source>
</reference>
<feature type="region of interest" description="Disordered" evidence="1">
    <location>
        <begin position="338"/>
        <end position="375"/>
    </location>
</feature>
<organism evidence="3 4">
    <name type="scientific">Ambispora leptoticha</name>
    <dbReference type="NCBI Taxonomy" id="144679"/>
    <lineage>
        <taxon>Eukaryota</taxon>
        <taxon>Fungi</taxon>
        <taxon>Fungi incertae sedis</taxon>
        <taxon>Mucoromycota</taxon>
        <taxon>Glomeromycotina</taxon>
        <taxon>Glomeromycetes</taxon>
        <taxon>Archaeosporales</taxon>
        <taxon>Ambisporaceae</taxon>
        <taxon>Ambispora</taxon>
    </lineage>
</organism>
<keyword evidence="4" id="KW-1185">Reference proteome</keyword>
<evidence type="ECO:0000256" key="1">
    <source>
        <dbReference type="SAM" id="MobiDB-lite"/>
    </source>
</evidence>
<dbReference type="PANTHER" id="PTHR34786:SF1">
    <property type="entry name" value="OS09G0504900 PROTEIN"/>
    <property type="match status" value="1"/>
</dbReference>
<accession>A0A9N9DQP8</accession>
<dbReference type="AlphaFoldDB" id="A0A9N9DQP8"/>
<dbReference type="InterPro" id="IPR027951">
    <property type="entry name" value="Nepro_N"/>
</dbReference>
<evidence type="ECO:0000313" key="3">
    <source>
        <dbReference type="EMBL" id="CAG8649465.1"/>
    </source>
</evidence>
<evidence type="ECO:0000313" key="4">
    <source>
        <dbReference type="Proteomes" id="UP000789508"/>
    </source>
</evidence>
<dbReference type="Pfam" id="PF14780">
    <property type="entry name" value="NEPRO_N"/>
    <property type="match status" value="1"/>
</dbReference>
<gene>
    <name evidence="3" type="ORF">ALEPTO_LOCUS9963</name>
</gene>
<sequence length="433" mass="50497">MNPNYYTLRYLKEPENNFFPNTQLSDSLTKTEHDANFRKLVLHARYFHKKILWEEVLILERLFYKNKNQHQKSLYFRRVTETRRILQRLKELNLGQLLTDLVRLFYGQKSNKKAKGQWEFIPSRERIFYVLDRLAGGAMLMNKALNSYFDTFCEFHNLLSRMEFMTLSLAMLSLLARLYILTRAWLDETKECFNLLRDWTVCFPVLSNVPKDLELYGSMNLPYASGPLEIKGLLITRDTQTNNSVSNSLTAFETMINELNASSIMEGEIDEKDNNHVPEKAINDAETLKEILNSPSPINFNDSLNSTSKESLILNKTGIDTEDVSGFSTSNPKILLATDDLSNKSQPLPQKFTEKKKRRKNRSIPKNAGKKHDDDAYDINNFIHIIVQDETKGIQQIQSETNKSKKRRKNKEEHHHDDDTTSLRQFLKKTKIK</sequence>
<comment type="caution">
    <text evidence="3">The sequence shown here is derived from an EMBL/GenBank/DDBJ whole genome shotgun (WGS) entry which is preliminary data.</text>
</comment>
<feature type="domain" description="Nucleolus and neural progenitor protein-like N-terminal" evidence="2">
    <location>
        <begin position="29"/>
        <end position="194"/>
    </location>
</feature>